<reference evidence="2 3" key="1">
    <citation type="submission" date="2019-03" db="EMBL/GenBank/DDBJ databases">
        <title>Genomic Encyclopedia of Type Strains, Phase IV (KMG-IV): sequencing the most valuable type-strain genomes for metagenomic binning, comparative biology and taxonomic classification.</title>
        <authorList>
            <person name="Goeker M."/>
        </authorList>
    </citation>
    <scope>NUCLEOTIDE SEQUENCE [LARGE SCALE GENOMIC DNA]</scope>
    <source>
        <strain evidence="2 3">DSM 101688</strain>
    </source>
</reference>
<comment type="caution">
    <text evidence="2">The sequence shown here is derived from an EMBL/GenBank/DDBJ whole genome shotgun (WGS) entry which is preliminary data.</text>
</comment>
<dbReference type="Pfam" id="PF00994">
    <property type="entry name" value="MoCF_biosynth"/>
    <property type="match status" value="1"/>
</dbReference>
<proteinExistence type="predicted"/>
<dbReference type="EMBL" id="SLZW01000003">
    <property type="protein sequence ID" value="TCS63494.1"/>
    <property type="molecule type" value="Genomic_DNA"/>
</dbReference>
<dbReference type="Gene3D" id="3.40.980.10">
    <property type="entry name" value="MoaB/Mog-like domain"/>
    <property type="match status" value="1"/>
</dbReference>
<name>A0A4R3JCV1_9PROT</name>
<dbReference type="PANTHER" id="PTHR13939:SF0">
    <property type="entry name" value="NMN AMIDOHYDROLASE-LIKE PROTEIN YFAY"/>
    <property type="match status" value="1"/>
</dbReference>
<dbReference type="RefSeq" id="WP_132938470.1">
    <property type="nucleotide sequence ID" value="NZ_CP119676.1"/>
</dbReference>
<dbReference type="OrthoDB" id="9801454at2"/>
<keyword evidence="3" id="KW-1185">Reference proteome</keyword>
<sequence length="255" mass="27217">MTKDKNDAPQNPTACLIIIGNEVLSGRTQDANLAYLAQGLNDVGVRLAEARVIPDVEAIIVKTLNQCRKAHTYVFTTGGIGATHDDITAEAVAKAFGRPLLCDARAVKALEEHYGDRLNDARLKMAEMPEGAELIDNPVSHAPGFHIGNVYVFAGVPKIMQAMFDGVKHTLKGGAVWRARSLSTDLTEGVIAGEMALLQDDHKDVEIGSYPHFKDGRLGVALVVRGADAGAIDETVAALEAMVRAHDGAVFEDPP</sequence>
<dbReference type="SUPFAM" id="SSF53218">
    <property type="entry name" value="Molybdenum cofactor biosynthesis proteins"/>
    <property type="match status" value="1"/>
</dbReference>
<dbReference type="InterPro" id="IPR056596">
    <property type="entry name" value="FLAD1_M"/>
</dbReference>
<organism evidence="2 3">
    <name type="scientific">Varunaivibrio sulfuroxidans</name>
    <dbReference type="NCBI Taxonomy" id="1773489"/>
    <lineage>
        <taxon>Bacteria</taxon>
        <taxon>Pseudomonadati</taxon>
        <taxon>Pseudomonadota</taxon>
        <taxon>Alphaproteobacteria</taxon>
        <taxon>Rhodospirillales</taxon>
        <taxon>Magnetovibrionaceae</taxon>
        <taxon>Varunaivibrio</taxon>
    </lineage>
</organism>
<dbReference type="InterPro" id="IPR036425">
    <property type="entry name" value="MoaB/Mog-like_dom_sf"/>
</dbReference>
<evidence type="ECO:0000313" key="2">
    <source>
        <dbReference type="EMBL" id="TCS63494.1"/>
    </source>
</evidence>
<dbReference type="AlphaFoldDB" id="A0A4R3JCV1"/>
<protein>
    <submittedName>
        <fullName evidence="2">Molybdenum cofactor synthesis domain-containing protein</fullName>
    </submittedName>
</protein>
<accession>A0A4R3JCV1</accession>
<gene>
    <name evidence="2" type="ORF">EDD55_103116</name>
</gene>
<dbReference type="PANTHER" id="PTHR13939">
    <property type="entry name" value="NICOTINAMIDE-NUCLEOTIDE AMIDOHYDROLASE PNCC"/>
    <property type="match status" value="1"/>
</dbReference>
<dbReference type="SMART" id="SM00852">
    <property type="entry name" value="MoCF_biosynth"/>
    <property type="match status" value="1"/>
</dbReference>
<dbReference type="InterPro" id="IPR001453">
    <property type="entry name" value="MoaB/Mog_dom"/>
</dbReference>
<evidence type="ECO:0000259" key="1">
    <source>
        <dbReference type="SMART" id="SM00852"/>
    </source>
</evidence>
<dbReference type="CDD" id="cd00885">
    <property type="entry name" value="cinA"/>
    <property type="match status" value="1"/>
</dbReference>
<dbReference type="Proteomes" id="UP000295304">
    <property type="component" value="Unassembled WGS sequence"/>
</dbReference>
<evidence type="ECO:0000313" key="3">
    <source>
        <dbReference type="Proteomes" id="UP000295304"/>
    </source>
</evidence>
<dbReference type="InterPro" id="IPR050101">
    <property type="entry name" value="CinA"/>
</dbReference>
<dbReference type="Pfam" id="PF24102">
    <property type="entry name" value="FLAD1_M"/>
    <property type="match status" value="1"/>
</dbReference>
<feature type="domain" description="MoaB/Mog" evidence="1">
    <location>
        <begin position="15"/>
        <end position="175"/>
    </location>
</feature>